<name>A0A897N7H7_9EURY</name>
<dbReference type="EMBL" id="CP064788">
    <property type="protein sequence ID" value="QSG08401.1"/>
    <property type="molecule type" value="Genomic_DNA"/>
</dbReference>
<evidence type="ECO:0000313" key="1">
    <source>
        <dbReference type="EMBL" id="QSG08401.1"/>
    </source>
</evidence>
<accession>A0A897N7H7</accession>
<dbReference type="GO" id="GO:0016787">
    <property type="term" value="F:hydrolase activity"/>
    <property type="evidence" value="ECO:0007669"/>
    <property type="project" value="UniProtKB-KW"/>
</dbReference>
<sequence length="447" mass="47616">MIELTRRRLLKAGTAATALSVARCLQSPKSGPNTGWFPAGSGRRTMAYLDFGLTQSVSDVDPTLPLILHSETEGSPTEFVPQLPSADELGDPLVRFPLKAGGQVIAVGILQLAATGLGDLVDPGRSGRGITDLFVVDETVIGAGDIDVGRAAESLRSGTDGAFGEVRFTSTGDHDGYTLYESDLEDSVVVALGEDAVVAAGTAADVRTVLETRAGENDRLAATYDTAGWLFDTAGLGNLSVGWVNAIDLEEYYWDDQSVSQAAKTLGEHEHALATLSFAPERDEVTADIAVADRDLEASVTDRIESRFGSAAVEATTSVDGNRLTVTGTYTDDAIDIEFDKRGRTETPAAPSGEDIPEPVREAVEDGEFTFEHRPENSLVRVNFEGEIDADEVTIRARPSGLESSMSPADSIRYLNVMVESDDREVIVIVTVDDLSGVVARTTLDEQ</sequence>
<reference evidence="1 2" key="1">
    <citation type="submission" date="2020-11" db="EMBL/GenBank/DDBJ databases">
        <title>Carbohydrate-dependent, anaerobic sulfur respiration: A novel catabolism in halophilic archaea.</title>
        <authorList>
            <person name="Sorokin D.Y."/>
            <person name="Messina E."/>
            <person name="Smedile F."/>
            <person name="La Cono V."/>
            <person name="Hallsworth J.E."/>
            <person name="Yakimov M.M."/>
        </authorList>
    </citation>
    <scope>NUCLEOTIDE SEQUENCE [LARGE SCALE GENOMIC DNA]</scope>
    <source>
        <strain evidence="1 2">HSR12-2</strain>
    </source>
</reference>
<gene>
    <name evidence="1" type="primary">sacC</name>
    <name evidence="1" type="ORF">HSR122_0999</name>
</gene>
<proteinExistence type="predicted"/>
<organism evidence="1 2">
    <name type="scientific">Halapricum desulfuricans</name>
    <dbReference type="NCBI Taxonomy" id="2841257"/>
    <lineage>
        <taxon>Archaea</taxon>
        <taxon>Methanobacteriati</taxon>
        <taxon>Methanobacteriota</taxon>
        <taxon>Stenosarchaea group</taxon>
        <taxon>Halobacteria</taxon>
        <taxon>Halobacteriales</taxon>
        <taxon>Haloarculaceae</taxon>
        <taxon>Halapricum</taxon>
    </lineage>
</organism>
<dbReference type="Proteomes" id="UP000662973">
    <property type="component" value="Chromosome"/>
</dbReference>
<protein>
    <submittedName>
        <fullName evidence="1">Glycosyl hydrolases family 32 (Levanase/invertase)</fullName>
    </submittedName>
</protein>
<keyword evidence="1" id="KW-0378">Hydrolase</keyword>
<keyword evidence="2" id="KW-1185">Reference proteome</keyword>
<dbReference type="KEGG" id="hds:HSR122_0999"/>
<evidence type="ECO:0000313" key="2">
    <source>
        <dbReference type="Proteomes" id="UP000662973"/>
    </source>
</evidence>
<dbReference type="AlphaFoldDB" id="A0A897N7H7"/>